<dbReference type="OrthoDB" id="3796480at2759"/>
<feature type="compositionally biased region" description="Basic and acidic residues" evidence="2">
    <location>
        <begin position="202"/>
        <end position="225"/>
    </location>
</feature>
<gene>
    <name evidence="3" type="ORF">EK21DRAFT_113638</name>
</gene>
<evidence type="ECO:0000313" key="3">
    <source>
        <dbReference type="EMBL" id="KAF2028622.1"/>
    </source>
</evidence>
<keyword evidence="1" id="KW-0175">Coiled coil</keyword>
<feature type="compositionally biased region" description="Basic and acidic residues" evidence="2">
    <location>
        <begin position="158"/>
        <end position="167"/>
    </location>
</feature>
<evidence type="ECO:0000256" key="2">
    <source>
        <dbReference type="SAM" id="MobiDB-lite"/>
    </source>
</evidence>
<comment type="caution">
    <text evidence="3">The sequence shown here is derived from an EMBL/GenBank/DDBJ whole genome shotgun (WGS) entry which is preliminary data.</text>
</comment>
<organism evidence="3 4">
    <name type="scientific">Setomelanomma holmii</name>
    <dbReference type="NCBI Taxonomy" id="210430"/>
    <lineage>
        <taxon>Eukaryota</taxon>
        <taxon>Fungi</taxon>
        <taxon>Dikarya</taxon>
        <taxon>Ascomycota</taxon>
        <taxon>Pezizomycotina</taxon>
        <taxon>Dothideomycetes</taxon>
        <taxon>Pleosporomycetidae</taxon>
        <taxon>Pleosporales</taxon>
        <taxon>Pleosporineae</taxon>
        <taxon>Phaeosphaeriaceae</taxon>
        <taxon>Setomelanomma</taxon>
    </lineage>
</organism>
<feature type="region of interest" description="Disordered" evidence="2">
    <location>
        <begin position="83"/>
        <end position="119"/>
    </location>
</feature>
<dbReference type="EMBL" id="ML978210">
    <property type="protein sequence ID" value="KAF2028622.1"/>
    <property type="molecule type" value="Genomic_DNA"/>
</dbReference>
<proteinExistence type="predicted"/>
<evidence type="ECO:0000256" key="1">
    <source>
        <dbReference type="SAM" id="Coils"/>
    </source>
</evidence>
<accession>A0A9P4LLF8</accession>
<feature type="coiled-coil region" evidence="1">
    <location>
        <begin position="6"/>
        <end position="62"/>
    </location>
</feature>
<feature type="compositionally biased region" description="Low complexity" evidence="2">
    <location>
        <begin position="85"/>
        <end position="98"/>
    </location>
</feature>
<keyword evidence="4" id="KW-1185">Reference proteome</keyword>
<dbReference type="AlphaFoldDB" id="A0A9P4LLF8"/>
<sequence>MVGFSLEDFDTHIENLRAQLQFLNEGLDATDHNAPDWLATDLISLRNKSGRLQDEMKRFRDQLQSEGLAMKITKTKNRLSIEGAKTFTPSTQTPKSQTQAVSPPVDQSPTPRAKTATTESSYVVEHIDVTEEVSRRLQESRLRRLMETPSTAQKRKRDALEEIRSESAADTAGEEGSRNGYSGSEYDGTPTKRLKSSGTFEHALKRKENGHVEGGREERFPDRVDVKRRRV</sequence>
<protein>
    <submittedName>
        <fullName evidence="3">Uncharacterized protein</fullName>
    </submittedName>
</protein>
<reference evidence="3" key="1">
    <citation type="journal article" date="2020" name="Stud. Mycol.">
        <title>101 Dothideomycetes genomes: a test case for predicting lifestyles and emergence of pathogens.</title>
        <authorList>
            <person name="Haridas S."/>
            <person name="Albert R."/>
            <person name="Binder M."/>
            <person name="Bloem J."/>
            <person name="Labutti K."/>
            <person name="Salamov A."/>
            <person name="Andreopoulos B."/>
            <person name="Baker S."/>
            <person name="Barry K."/>
            <person name="Bills G."/>
            <person name="Bluhm B."/>
            <person name="Cannon C."/>
            <person name="Castanera R."/>
            <person name="Culley D."/>
            <person name="Daum C."/>
            <person name="Ezra D."/>
            <person name="Gonzalez J."/>
            <person name="Henrissat B."/>
            <person name="Kuo A."/>
            <person name="Liang C."/>
            <person name="Lipzen A."/>
            <person name="Lutzoni F."/>
            <person name="Magnuson J."/>
            <person name="Mondo S."/>
            <person name="Nolan M."/>
            <person name="Ohm R."/>
            <person name="Pangilinan J."/>
            <person name="Park H.-J."/>
            <person name="Ramirez L."/>
            <person name="Alfaro M."/>
            <person name="Sun H."/>
            <person name="Tritt A."/>
            <person name="Yoshinaga Y."/>
            <person name="Zwiers L.-H."/>
            <person name="Turgeon B."/>
            <person name="Goodwin S."/>
            <person name="Spatafora J."/>
            <person name="Crous P."/>
            <person name="Grigoriev I."/>
        </authorList>
    </citation>
    <scope>NUCLEOTIDE SEQUENCE</scope>
    <source>
        <strain evidence="3">CBS 110217</strain>
    </source>
</reference>
<feature type="compositionally biased region" description="Polar residues" evidence="2">
    <location>
        <begin position="99"/>
        <end position="119"/>
    </location>
</feature>
<evidence type="ECO:0000313" key="4">
    <source>
        <dbReference type="Proteomes" id="UP000799777"/>
    </source>
</evidence>
<feature type="region of interest" description="Disordered" evidence="2">
    <location>
        <begin position="140"/>
        <end position="231"/>
    </location>
</feature>
<name>A0A9P4LLF8_9PLEO</name>
<dbReference type="Proteomes" id="UP000799777">
    <property type="component" value="Unassembled WGS sequence"/>
</dbReference>